<keyword evidence="8" id="KW-1185">Reference proteome</keyword>
<dbReference type="EMBL" id="SEYY01001149">
    <property type="protein sequence ID" value="KAB7505671.1"/>
    <property type="molecule type" value="Genomic_DNA"/>
</dbReference>
<evidence type="ECO:0000313" key="8">
    <source>
        <dbReference type="Proteomes" id="UP000326759"/>
    </source>
</evidence>
<evidence type="ECO:0000313" key="7">
    <source>
        <dbReference type="EMBL" id="KAB7505671.1"/>
    </source>
</evidence>
<dbReference type="InterPro" id="IPR000330">
    <property type="entry name" value="SNF2_N"/>
</dbReference>
<proteinExistence type="predicted"/>
<dbReference type="Pfam" id="PF00176">
    <property type="entry name" value="SNF2-rel_dom"/>
    <property type="match status" value="1"/>
</dbReference>
<dbReference type="Proteomes" id="UP000326759">
    <property type="component" value="Unassembled WGS sequence"/>
</dbReference>
<reference evidence="7 8" key="1">
    <citation type="journal article" date="2019" name="PLoS Biol.">
        <title>Sex chromosomes control vertical transmission of feminizing Wolbachia symbionts in an isopod.</title>
        <authorList>
            <person name="Becking T."/>
            <person name="Chebbi M.A."/>
            <person name="Giraud I."/>
            <person name="Moumen B."/>
            <person name="Laverre T."/>
            <person name="Caubet Y."/>
            <person name="Peccoud J."/>
            <person name="Gilbert C."/>
            <person name="Cordaux R."/>
        </authorList>
    </citation>
    <scope>NUCLEOTIDE SEQUENCE [LARGE SCALE GENOMIC DNA]</scope>
    <source>
        <strain evidence="7">ANa2</strain>
        <tissue evidence="7">Whole body excluding digestive tract and cuticle</tissue>
    </source>
</reference>
<dbReference type="Gene3D" id="3.40.50.10810">
    <property type="entry name" value="Tandem AAA-ATPase domain"/>
    <property type="match status" value="1"/>
</dbReference>
<accession>A0A5N5TGS6</accession>
<keyword evidence="2" id="KW-0378">Hydrolase</keyword>
<name>A0A5N5TGS6_9CRUS</name>
<dbReference type="GO" id="GO:0006281">
    <property type="term" value="P:DNA repair"/>
    <property type="evidence" value="ECO:0007669"/>
    <property type="project" value="TreeGrafter"/>
</dbReference>
<feature type="region of interest" description="Disordered" evidence="4">
    <location>
        <begin position="32"/>
        <end position="69"/>
    </location>
</feature>
<evidence type="ECO:0000256" key="4">
    <source>
        <dbReference type="SAM" id="MobiDB-lite"/>
    </source>
</evidence>
<dbReference type="Pfam" id="PF07443">
    <property type="entry name" value="HARP"/>
    <property type="match status" value="1"/>
</dbReference>
<comment type="subcellular location">
    <subcellularLocation>
        <location evidence="1">Nucleus</location>
    </subcellularLocation>
</comment>
<feature type="domain" description="HARP" evidence="6">
    <location>
        <begin position="109"/>
        <end position="185"/>
    </location>
</feature>
<feature type="domain" description="Helicase ATP-binding" evidence="5">
    <location>
        <begin position="226"/>
        <end position="381"/>
    </location>
</feature>
<dbReference type="InterPro" id="IPR010003">
    <property type="entry name" value="HARP_dom"/>
</dbReference>
<dbReference type="GO" id="GO:0043596">
    <property type="term" value="C:nuclear replication fork"/>
    <property type="evidence" value="ECO:0007669"/>
    <property type="project" value="TreeGrafter"/>
</dbReference>
<comment type="caution">
    <text evidence="7">The sequence shown here is derived from an EMBL/GenBank/DDBJ whole genome shotgun (WGS) entry which is preliminary data.</text>
</comment>
<protein>
    <submittedName>
        <fullName evidence="7">SWI/SNF-related matrix-associated actin-dependent regulator of chromatin subfamily A-like protein 1</fullName>
    </submittedName>
</protein>
<evidence type="ECO:0000259" key="6">
    <source>
        <dbReference type="PROSITE" id="PS51467"/>
    </source>
</evidence>
<evidence type="ECO:0000256" key="2">
    <source>
        <dbReference type="ARBA" id="ARBA00022801"/>
    </source>
</evidence>
<evidence type="ECO:0000256" key="1">
    <source>
        <dbReference type="ARBA" id="ARBA00004123"/>
    </source>
</evidence>
<organism evidence="7 8">
    <name type="scientific">Armadillidium nasatum</name>
    <dbReference type="NCBI Taxonomy" id="96803"/>
    <lineage>
        <taxon>Eukaryota</taxon>
        <taxon>Metazoa</taxon>
        <taxon>Ecdysozoa</taxon>
        <taxon>Arthropoda</taxon>
        <taxon>Crustacea</taxon>
        <taxon>Multicrustacea</taxon>
        <taxon>Malacostraca</taxon>
        <taxon>Eumalacostraca</taxon>
        <taxon>Peracarida</taxon>
        <taxon>Isopoda</taxon>
        <taxon>Oniscidea</taxon>
        <taxon>Crinocheta</taxon>
        <taxon>Armadillidiidae</taxon>
        <taxon>Armadillidium</taxon>
    </lineage>
</organism>
<dbReference type="PANTHER" id="PTHR45766">
    <property type="entry name" value="DNA ANNEALING HELICASE AND ENDONUCLEASE ZRANB3 FAMILY MEMBER"/>
    <property type="match status" value="1"/>
</dbReference>
<dbReference type="InterPro" id="IPR027417">
    <property type="entry name" value="P-loop_NTPase"/>
</dbReference>
<dbReference type="SUPFAM" id="SSF52540">
    <property type="entry name" value="P-loop containing nucleoside triphosphate hydrolases"/>
    <property type="match status" value="1"/>
</dbReference>
<feature type="non-terminal residue" evidence="7">
    <location>
        <position position="505"/>
    </location>
</feature>
<keyword evidence="3" id="KW-0539">Nucleus</keyword>
<dbReference type="PROSITE" id="PS51467">
    <property type="entry name" value="HARP"/>
    <property type="match status" value="1"/>
</dbReference>
<sequence>MNGNGSTLTEEQRKRIEENRLKALERRAAFLKSKGNQCQSNNNNNNNNLFSNSLKNSISNQPSKPNVSVNWKPLPSVTSIKAGPPKSASTFYTKKGLEGIKDNPANGENPGFLGKKITGNCHLISKDRFVVNLPYHAQSIDIFKTMPSRQYDFNSKKWSFCITDHSNIMSALGPLRSSVSISPLPSYVLQALKKASNYPSSSSIDLMPLDPSLLEAFMPFQREGVGFGVSRDGRVLIADDMGLGKTIQALGIASYYRNEWPMLIVTPSSVRYSWAEAVDRWIESVDAYEVVVINTCKDSLEGTVIIISYDLLSKRAQEIKEMNFSVVVMDESHMLKNFKSIRYKSAAPIMKSCRRLILLSGTPALSRPSELYTQISSVDPKFISNFQDYGIRYCAGKQQQWGWDFSGSSNMEELQILLESTIMIRRLKSDVITQLPPKQRMTIILDPSSIKLNSKSMKEAAINFKKESLKGAEKHGALIQFFNESSSAKLKAVCEYVKELLTEGN</sequence>
<dbReference type="PROSITE" id="PS51192">
    <property type="entry name" value="HELICASE_ATP_BIND_1"/>
    <property type="match status" value="1"/>
</dbReference>
<evidence type="ECO:0000259" key="5">
    <source>
        <dbReference type="PROSITE" id="PS51192"/>
    </source>
</evidence>
<feature type="compositionally biased region" description="Low complexity" evidence="4">
    <location>
        <begin position="40"/>
        <end position="60"/>
    </location>
</feature>
<evidence type="ECO:0000256" key="3">
    <source>
        <dbReference type="ARBA" id="ARBA00023242"/>
    </source>
</evidence>
<dbReference type="SMART" id="SM00487">
    <property type="entry name" value="DEXDc"/>
    <property type="match status" value="1"/>
</dbReference>
<dbReference type="CDD" id="cd18010">
    <property type="entry name" value="DEXHc_HARP_SMARCAL1"/>
    <property type="match status" value="1"/>
</dbReference>
<dbReference type="PANTHER" id="PTHR45766:SF6">
    <property type="entry name" value="SWI_SNF-RELATED MATRIX-ASSOCIATED ACTIN-DEPENDENT REGULATOR OF CHROMATIN SUBFAMILY A-LIKE PROTEIN 1"/>
    <property type="match status" value="1"/>
</dbReference>
<gene>
    <name evidence="7" type="primary">smarcal1_1</name>
    <name evidence="7" type="ORF">Anas_02894</name>
</gene>
<dbReference type="GO" id="GO:0031297">
    <property type="term" value="P:replication fork processing"/>
    <property type="evidence" value="ECO:0007669"/>
    <property type="project" value="TreeGrafter"/>
</dbReference>
<dbReference type="GO" id="GO:0016787">
    <property type="term" value="F:hydrolase activity"/>
    <property type="evidence" value="ECO:0007669"/>
    <property type="project" value="UniProtKB-KW"/>
</dbReference>
<dbReference type="GO" id="GO:0005524">
    <property type="term" value="F:ATP binding"/>
    <property type="evidence" value="ECO:0007669"/>
    <property type="project" value="InterPro"/>
</dbReference>
<dbReference type="InterPro" id="IPR038718">
    <property type="entry name" value="SNF2-like_sf"/>
</dbReference>
<dbReference type="OrthoDB" id="2801544at2759"/>
<dbReference type="AlphaFoldDB" id="A0A5N5TGS6"/>
<dbReference type="InterPro" id="IPR014001">
    <property type="entry name" value="Helicase_ATP-bd"/>
</dbReference>